<feature type="domain" description="U3 small nucleolar RNA-associated protein 6 homolog C-terminal" evidence="2">
    <location>
        <begin position="21"/>
        <end position="275"/>
    </location>
</feature>
<evidence type="ECO:0000259" key="2">
    <source>
        <dbReference type="Pfam" id="PF24892"/>
    </source>
</evidence>
<comment type="similarity">
    <text evidence="1">Belongs to the UTP6 family.</text>
</comment>
<dbReference type="SUPFAM" id="SSF48452">
    <property type="entry name" value="TPR-like"/>
    <property type="match status" value="1"/>
</dbReference>
<evidence type="ECO:0000313" key="4">
    <source>
        <dbReference type="Proteomes" id="UP000828390"/>
    </source>
</evidence>
<evidence type="ECO:0000313" key="3">
    <source>
        <dbReference type="EMBL" id="KAH3873451.1"/>
    </source>
</evidence>
<dbReference type="Proteomes" id="UP000828390">
    <property type="component" value="Unassembled WGS sequence"/>
</dbReference>
<dbReference type="Pfam" id="PF24892">
    <property type="entry name" value="UTP6_C"/>
    <property type="match status" value="1"/>
</dbReference>
<dbReference type="SMART" id="SM00386">
    <property type="entry name" value="HAT"/>
    <property type="match status" value="2"/>
</dbReference>
<dbReference type="InterPro" id="IPR013949">
    <property type="entry name" value="Utp6"/>
</dbReference>
<dbReference type="EMBL" id="JAIWYP010000002">
    <property type="protein sequence ID" value="KAH3873451.1"/>
    <property type="molecule type" value="Genomic_DNA"/>
</dbReference>
<keyword evidence="4" id="KW-1185">Reference proteome</keyword>
<organism evidence="3 4">
    <name type="scientific">Dreissena polymorpha</name>
    <name type="common">Zebra mussel</name>
    <name type="synonym">Mytilus polymorpha</name>
    <dbReference type="NCBI Taxonomy" id="45954"/>
    <lineage>
        <taxon>Eukaryota</taxon>
        <taxon>Metazoa</taxon>
        <taxon>Spiralia</taxon>
        <taxon>Lophotrochozoa</taxon>
        <taxon>Mollusca</taxon>
        <taxon>Bivalvia</taxon>
        <taxon>Autobranchia</taxon>
        <taxon>Heteroconchia</taxon>
        <taxon>Euheterodonta</taxon>
        <taxon>Imparidentia</taxon>
        <taxon>Neoheterodontei</taxon>
        <taxon>Myida</taxon>
        <taxon>Dreissenoidea</taxon>
        <taxon>Dreissenidae</taxon>
        <taxon>Dreissena</taxon>
    </lineage>
</organism>
<dbReference type="InterPro" id="IPR011990">
    <property type="entry name" value="TPR-like_helical_dom_sf"/>
</dbReference>
<dbReference type="GO" id="GO:0030515">
    <property type="term" value="F:snoRNA binding"/>
    <property type="evidence" value="ECO:0007669"/>
    <property type="project" value="InterPro"/>
</dbReference>
<reference evidence="3" key="1">
    <citation type="journal article" date="2019" name="bioRxiv">
        <title>The Genome of the Zebra Mussel, Dreissena polymorpha: A Resource for Invasive Species Research.</title>
        <authorList>
            <person name="McCartney M.A."/>
            <person name="Auch B."/>
            <person name="Kono T."/>
            <person name="Mallez S."/>
            <person name="Zhang Y."/>
            <person name="Obille A."/>
            <person name="Becker A."/>
            <person name="Abrahante J.E."/>
            <person name="Garbe J."/>
            <person name="Badalamenti J.P."/>
            <person name="Herman A."/>
            <person name="Mangelson H."/>
            <person name="Liachko I."/>
            <person name="Sullivan S."/>
            <person name="Sone E.D."/>
            <person name="Koren S."/>
            <person name="Silverstein K.A.T."/>
            <person name="Beckman K.B."/>
            <person name="Gohl D.M."/>
        </authorList>
    </citation>
    <scope>NUCLEOTIDE SEQUENCE</scope>
    <source>
        <strain evidence="3">Duluth1</strain>
        <tissue evidence="3">Whole animal</tissue>
    </source>
</reference>
<sequence length="296" mass="33929">MKLGQKIHPNNILDEFENDAGKIWELYILACLDLFQKASKKSLRLKRLKRSLLVLQKARDAGHVTAPLYARWVDLLSLTGLPEEALDVCCAGLEAHPGETTLWERRLSMMVSLRHDATTVQEALNDAQKHIPKQESWPLVQMVLEHNISCNAANETVKLLEISMIDHAAVSQPAKEFFLEYEYLQHGIAHTRTVYNRLCKYKPLSQQLYRAYISMELAQPKPKMKLVRAAYEEALREHGDQAPDLWLDYIRLESSGLKGKMEKVGQIHFRAVKALQGAHNQEFLRRYTLLQTSEAS</sequence>
<gene>
    <name evidence="3" type="ORF">DPMN_036686</name>
</gene>
<dbReference type="PANTHER" id="PTHR23271:SF1">
    <property type="entry name" value="U3 SMALL NUCLEOLAR RNA-ASSOCIATED PROTEIN 6 HOMOLOG"/>
    <property type="match status" value="1"/>
</dbReference>
<comment type="caution">
    <text evidence="3">The sequence shown here is derived from an EMBL/GenBank/DDBJ whole genome shotgun (WGS) entry which is preliminary data.</text>
</comment>
<accession>A0A9D4RLP2</accession>
<dbReference type="AlphaFoldDB" id="A0A9D4RLP2"/>
<dbReference type="InterPro" id="IPR056907">
    <property type="entry name" value="UTP6_C"/>
</dbReference>
<dbReference type="GO" id="GO:0034388">
    <property type="term" value="C:Pwp2p-containing subcomplex of 90S preribosome"/>
    <property type="evidence" value="ECO:0007669"/>
    <property type="project" value="TreeGrafter"/>
</dbReference>
<name>A0A9D4RLP2_DREPO</name>
<dbReference type="GO" id="GO:0000462">
    <property type="term" value="P:maturation of SSU-rRNA from tricistronic rRNA transcript (SSU-rRNA, 5.8S rRNA, LSU-rRNA)"/>
    <property type="evidence" value="ECO:0007669"/>
    <property type="project" value="InterPro"/>
</dbReference>
<dbReference type="InterPro" id="IPR003107">
    <property type="entry name" value="HAT"/>
</dbReference>
<dbReference type="GO" id="GO:0032040">
    <property type="term" value="C:small-subunit processome"/>
    <property type="evidence" value="ECO:0007669"/>
    <property type="project" value="TreeGrafter"/>
</dbReference>
<proteinExistence type="inferred from homology"/>
<evidence type="ECO:0000256" key="1">
    <source>
        <dbReference type="ARBA" id="ARBA00010734"/>
    </source>
</evidence>
<dbReference type="PANTHER" id="PTHR23271">
    <property type="entry name" value="HEPATOCELLULAR CARCINOMA-ASSOCIATED ANTIGEN 66"/>
    <property type="match status" value="1"/>
</dbReference>
<dbReference type="Gene3D" id="1.25.40.10">
    <property type="entry name" value="Tetratricopeptide repeat domain"/>
    <property type="match status" value="2"/>
</dbReference>
<reference evidence="3" key="2">
    <citation type="submission" date="2020-11" db="EMBL/GenBank/DDBJ databases">
        <authorList>
            <person name="McCartney M.A."/>
            <person name="Auch B."/>
            <person name="Kono T."/>
            <person name="Mallez S."/>
            <person name="Becker A."/>
            <person name="Gohl D.M."/>
            <person name="Silverstein K.A.T."/>
            <person name="Koren S."/>
            <person name="Bechman K.B."/>
            <person name="Herman A."/>
            <person name="Abrahante J.E."/>
            <person name="Garbe J."/>
        </authorList>
    </citation>
    <scope>NUCLEOTIDE SEQUENCE</scope>
    <source>
        <strain evidence="3">Duluth1</strain>
        <tissue evidence="3">Whole animal</tissue>
    </source>
</reference>
<protein>
    <recommendedName>
        <fullName evidence="2">U3 small nucleolar RNA-associated protein 6 homolog C-terminal domain-containing protein</fullName>
    </recommendedName>
</protein>